<evidence type="ECO:0000313" key="2">
    <source>
        <dbReference type="Proteomes" id="UP000178912"/>
    </source>
</evidence>
<dbReference type="Proteomes" id="UP000178912">
    <property type="component" value="Unassembled WGS sequence"/>
</dbReference>
<dbReference type="EMBL" id="FJUX01000252">
    <property type="protein sequence ID" value="CZT13940.1"/>
    <property type="molecule type" value="Genomic_DNA"/>
</dbReference>
<dbReference type="AlphaFoldDB" id="A0A1E1LTV5"/>
<organism evidence="1 2">
    <name type="scientific">Rhynchosporium agropyri</name>
    <dbReference type="NCBI Taxonomy" id="914238"/>
    <lineage>
        <taxon>Eukaryota</taxon>
        <taxon>Fungi</taxon>
        <taxon>Dikarya</taxon>
        <taxon>Ascomycota</taxon>
        <taxon>Pezizomycotina</taxon>
        <taxon>Leotiomycetes</taxon>
        <taxon>Helotiales</taxon>
        <taxon>Ploettnerulaceae</taxon>
        <taxon>Rhynchosporium</taxon>
    </lineage>
</organism>
<protein>
    <submittedName>
        <fullName evidence="1">Uncharacterized protein</fullName>
    </submittedName>
</protein>
<name>A0A1E1LTV5_9HELO</name>
<evidence type="ECO:0000313" key="1">
    <source>
        <dbReference type="EMBL" id="CZT13940.1"/>
    </source>
</evidence>
<sequence>MQQYTSTSTTATNKSDFIPNPDFCTFKSDITGGRHSSADHRVEKCRVIKATSIEVFSESCQHSVYPMSEGFKIISTKGSDILEIQFYDEVFDVPVDSLGASWAGRSLLFRSGYWIRLLRTGFKGNAKAFRLIDIDAGFVIGGGCCSHGTRPTHPQLRECWEGGILLAEYDGEWKPFFEHMRRQFNSLMWTIIGRHVSRLVWKPLTARKRRGIMQDPLDVVPR</sequence>
<accession>A0A1E1LTV5</accession>
<dbReference type="OrthoDB" id="3471318at2759"/>
<gene>
    <name evidence="1" type="ORF">RAG0_17550</name>
</gene>
<proteinExistence type="predicted"/>
<reference evidence="2" key="1">
    <citation type="submission" date="2016-03" db="EMBL/GenBank/DDBJ databases">
        <authorList>
            <person name="Guldener U."/>
        </authorList>
    </citation>
    <scope>NUCLEOTIDE SEQUENCE [LARGE SCALE GENOMIC DNA]</scope>
    <source>
        <strain evidence="2">04CH-RAC-A.6.1</strain>
    </source>
</reference>
<keyword evidence="2" id="KW-1185">Reference proteome</keyword>